<gene>
    <name evidence="1" type="ORF">ABEG18_20380</name>
</gene>
<dbReference type="RefSeq" id="WP_406854883.1">
    <property type="nucleotide sequence ID" value="NZ_CP157484.1"/>
</dbReference>
<dbReference type="InterPro" id="IPR021270">
    <property type="entry name" value="DUF2849"/>
</dbReference>
<organism evidence="1">
    <name type="scientific">Alsobacter sp. KACC 23698</name>
    <dbReference type="NCBI Taxonomy" id="3149229"/>
    <lineage>
        <taxon>Bacteria</taxon>
        <taxon>Pseudomonadati</taxon>
        <taxon>Pseudomonadota</taxon>
        <taxon>Alphaproteobacteria</taxon>
        <taxon>Hyphomicrobiales</taxon>
        <taxon>Alsobacteraceae</taxon>
        <taxon>Alsobacter</taxon>
    </lineage>
</organism>
<accession>A0AAU7JDE6</accession>
<proteinExistence type="predicted"/>
<dbReference type="AlphaFoldDB" id="A0AAU7JDE6"/>
<sequence>MMKKPRKAELQAVTANGAGDGRVVFRTPSGWWSRDLAEAEVADAPETAAALLLEAQRDAEANLVVDPYLIEVARTDEGLVATRLREAIRAQGRPTIDVPGERVSAA</sequence>
<evidence type="ECO:0000313" key="1">
    <source>
        <dbReference type="EMBL" id="XBO38049.1"/>
    </source>
</evidence>
<reference evidence="1" key="1">
    <citation type="submission" date="2024-05" db="EMBL/GenBank/DDBJ databases">
        <authorList>
            <person name="Kim S."/>
            <person name="Heo J."/>
            <person name="Choi H."/>
            <person name="Choi Y."/>
            <person name="Kwon S.-W."/>
            <person name="Kim Y."/>
        </authorList>
    </citation>
    <scope>NUCLEOTIDE SEQUENCE</scope>
    <source>
        <strain evidence="1">KACC 23698</strain>
    </source>
</reference>
<dbReference type="Pfam" id="PF11011">
    <property type="entry name" value="DUF2849"/>
    <property type="match status" value="1"/>
</dbReference>
<name>A0AAU7JDE6_9HYPH</name>
<protein>
    <submittedName>
        <fullName evidence="1">DUF2849 domain-containing protein</fullName>
    </submittedName>
</protein>
<dbReference type="EMBL" id="CP157484">
    <property type="protein sequence ID" value="XBO38049.1"/>
    <property type="molecule type" value="Genomic_DNA"/>
</dbReference>